<dbReference type="Gene3D" id="2.30.29.30">
    <property type="entry name" value="Pleckstrin-homology domain (PH domain)/Phosphotyrosine-binding domain (PTB)"/>
    <property type="match status" value="1"/>
</dbReference>
<dbReference type="EMBL" id="NIVC01000667">
    <property type="protein sequence ID" value="PAA78746.1"/>
    <property type="molecule type" value="Genomic_DNA"/>
</dbReference>
<dbReference type="OrthoDB" id="9994289at2759"/>
<reference evidence="3 4" key="1">
    <citation type="submission" date="2017-06" db="EMBL/GenBank/DDBJ databases">
        <title>A platform for efficient transgenesis in Macrostomum lignano, a flatworm model organism for stem cell research.</title>
        <authorList>
            <person name="Berezikov E."/>
        </authorList>
    </citation>
    <scope>NUCLEOTIDE SEQUENCE [LARGE SCALE GENOMIC DNA]</scope>
    <source>
        <strain evidence="3">DV1</strain>
        <tissue evidence="3">Whole organism</tissue>
    </source>
</reference>
<organism evidence="3 4">
    <name type="scientific">Macrostomum lignano</name>
    <dbReference type="NCBI Taxonomy" id="282301"/>
    <lineage>
        <taxon>Eukaryota</taxon>
        <taxon>Metazoa</taxon>
        <taxon>Spiralia</taxon>
        <taxon>Lophotrochozoa</taxon>
        <taxon>Platyhelminthes</taxon>
        <taxon>Rhabditophora</taxon>
        <taxon>Macrostomorpha</taxon>
        <taxon>Macrostomida</taxon>
        <taxon>Macrostomidae</taxon>
        <taxon>Macrostomum</taxon>
    </lineage>
</organism>
<feature type="compositionally biased region" description="Low complexity" evidence="1">
    <location>
        <begin position="220"/>
        <end position="236"/>
    </location>
</feature>
<proteinExistence type="predicted"/>
<dbReference type="AlphaFoldDB" id="A0A267FYC0"/>
<feature type="region of interest" description="Disordered" evidence="1">
    <location>
        <begin position="220"/>
        <end position="242"/>
    </location>
</feature>
<comment type="caution">
    <text evidence="3">The sequence shown here is derived from an EMBL/GenBank/DDBJ whole genome shotgun (WGS) entry which is preliminary data.</text>
</comment>
<gene>
    <name evidence="3" type="ORF">BOX15_Mlig019523g3</name>
</gene>
<dbReference type="InterPro" id="IPR011993">
    <property type="entry name" value="PH-like_dom_sf"/>
</dbReference>
<accession>A0A267FYC0</accession>
<dbReference type="SUPFAM" id="SSF50729">
    <property type="entry name" value="PH domain-like"/>
    <property type="match status" value="1"/>
</dbReference>
<dbReference type="Proteomes" id="UP000215902">
    <property type="component" value="Unassembled WGS sequence"/>
</dbReference>
<protein>
    <recommendedName>
        <fullName evidence="2">PID domain-containing protein</fullName>
    </recommendedName>
</protein>
<evidence type="ECO:0000313" key="3">
    <source>
        <dbReference type="EMBL" id="PAA78746.1"/>
    </source>
</evidence>
<evidence type="ECO:0000313" key="4">
    <source>
        <dbReference type="Proteomes" id="UP000215902"/>
    </source>
</evidence>
<dbReference type="STRING" id="282301.A0A267FYC0"/>
<keyword evidence="4" id="KW-1185">Reference proteome</keyword>
<dbReference type="InterPro" id="IPR006020">
    <property type="entry name" value="PTB/PI_dom"/>
</dbReference>
<dbReference type="PANTHER" id="PTHR11232">
    <property type="entry name" value="PHOSPHOTYROSINE INTERACTION DOMAIN-CONTAINING FAMILY MEMBER"/>
    <property type="match status" value="1"/>
</dbReference>
<sequence>MSEGHLEPEAADDIDEDEYFNEFLLAESSPAESVQGAASAASEQLKDSAEVTLPTVSVVKRLGFAPAAGIGGSDSVRGPVDQLAKAVARLRRSSQASGKLATQLPRVQLTVLPHGLSVEDQESGSSTFHPIETISYVAMETRMPRLFCLVSVEIAVKSSAVQQQQQQQQQPARTVAMNPTCHVFLCASVSDCHSLVLAARLAFSSSVNQTKAAALAARRKQQQQQQQQQRLEQKQQSEAGDALSRRVVKLGAVTNEIEEA</sequence>
<evidence type="ECO:0000259" key="2">
    <source>
        <dbReference type="PROSITE" id="PS01179"/>
    </source>
</evidence>
<dbReference type="CDD" id="cd00934">
    <property type="entry name" value="PTB"/>
    <property type="match status" value="1"/>
</dbReference>
<dbReference type="PROSITE" id="PS01179">
    <property type="entry name" value="PID"/>
    <property type="match status" value="1"/>
</dbReference>
<name>A0A267FYC0_9PLAT</name>
<dbReference type="PANTHER" id="PTHR11232:SF74">
    <property type="entry name" value="PTB DOMAIN-CONTAINING ADAPTER PROTEIN CED-6-LIKE PROTEIN"/>
    <property type="match status" value="1"/>
</dbReference>
<feature type="domain" description="PID" evidence="2">
    <location>
        <begin position="59"/>
        <end position="204"/>
    </location>
</feature>
<dbReference type="InterPro" id="IPR051133">
    <property type="entry name" value="Adapter_Engulfment-Domain"/>
</dbReference>
<evidence type="ECO:0000256" key="1">
    <source>
        <dbReference type="SAM" id="MobiDB-lite"/>
    </source>
</evidence>